<dbReference type="AlphaFoldDB" id="A0A089X796"/>
<dbReference type="Pfam" id="PF01638">
    <property type="entry name" value="HxlR"/>
    <property type="match status" value="1"/>
</dbReference>
<protein>
    <recommendedName>
        <fullName evidence="5">HTH hxlR-type domain-containing protein</fullName>
    </recommendedName>
</protein>
<evidence type="ECO:0000256" key="1">
    <source>
        <dbReference type="ARBA" id="ARBA00023015"/>
    </source>
</evidence>
<evidence type="ECO:0000313" key="6">
    <source>
        <dbReference type="EMBL" id="AIR96934.1"/>
    </source>
</evidence>
<gene>
    <name evidence="6" type="ORF">SGLAU_04540</name>
</gene>
<evidence type="ECO:0000256" key="4">
    <source>
        <dbReference type="SAM" id="MobiDB-lite"/>
    </source>
</evidence>
<keyword evidence="3" id="KW-0804">Transcription</keyword>
<dbReference type="InterPro" id="IPR036388">
    <property type="entry name" value="WH-like_DNA-bd_sf"/>
</dbReference>
<dbReference type="RefSeq" id="WP_244315176.1">
    <property type="nucleotide sequence ID" value="NZ_CP009438.1"/>
</dbReference>
<dbReference type="KEGG" id="sgu:SGLAU_04540"/>
<dbReference type="InterPro" id="IPR002577">
    <property type="entry name" value="HTH_HxlR"/>
</dbReference>
<organism evidence="6 7">
    <name type="scientific">Streptomyces glaucescens</name>
    <dbReference type="NCBI Taxonomy" id="1907"/>
    <lineage>
        <taxon>Bacteria</taxon>
        <taxon>Bacillati</taxon>
        <taxon>Actinomycetota</taxon>
        <taxon>Actinomycetes</taxon>
        <taxon>Kitasatosporales</taxon>
        <taxon>Streptomycetaceae</taxon>
        <taxon>Streptomyces</taxon>
    </lineage>
</organism>
<name>A0A089X796_STRGA</name>
<dbReference type="SUPFAM" id="SSF46785">
    <property type="entry name" value="Winged helix' DNA-binding domain"/>
    <property type="match status" value="1"/>
</dbReference>
<keyword evidence="1" id="KW-0805">Transcription regulation</keyword>
<evidence type="ECO:0000259" key="5">
    <source>
        <dbReference type="PROSITE" id="PS51118"/>
    </source>
</evidence>
<dbReference type="PROSITE" id="PS51118">
    <property type="entry name" value="HTH_HXLR"/>
    <property type="match status" value="1"/>
</dbReference>
<keyword evidence="7" id="KW-1185">Reference proteome</keyword>
<accession>A0A089X796</accession>
<evidence type="ECO:0000313" key="7">
    <source>
        <dbReference type="Proteomes" id="UP000029482"/>
    </source>
</evidence>
<evidence type="ECO:0000256" key="3">
    <source>
        <dbReference type="ARBA" id="ARBA00023163"/>
    </source>
</evidence>
<dbReference type="HOGENOM" id="CLU_111585_0_0_11"/>
<feature type="domain" description="HTH hxlR-type" evidence="5">
    <location>
        <begin position="29"/>
        <end position="126"/>
    </location>
</feature>
<proteinExistence type="predicted"/>
<dbReference type="PANTHER" id="PTHR33204:SF18">
    <property type="entry name" value="TRANSCRIPTIONAL REGULATORY PROTEIN"/>
    <property type="match status" value="1"/>
</dbReference>
<keyword evidence="2" id="KW-0238">DNA-binding</keyword>
<sequence>MSSDLLSTVDGGRAQPARPAGPKARIPDCPLARTVEAVGPWWTLEILHEVFDGHDRFADIRHNLETPADVLRDRLADLVARGLLETADETADPQERAYRLTESGRALRPLILVMAAWGNRLLAPEDRSLVLVDAETGAEADPVVVDRLTGRRLDTPGFVFARGPRASAQISARYPEVPARH</sequence>
<feature type="region of interest" description="Disordered" evidence="4">
    <location>
        <begin position="1"/>
        <end position="25"/>
    </location>
</feature>
<dbReference type="Proteomes" id="UP000029482">
    <property type="component" value="Chromosome"/>
</dbReference>
<dbReference type="EMBL" id="CP009438">
    <property type="protein sequence ID" value="AIR96934.1"/>
    <property type="molecule type" value="Genomic_DNA"/>
</dbReference>
<dbReference type="InterPro" id="IPR036390">
    <property type="entry name" value="WH_DNA-bd_sf"/>
</dbReference>
<evidence type="ECO:0000256" key="2">
    <source>
        <dbReference type="ARBA" id="ARBA00023125"/>
    </source>
</evidence>
<dbReference type="Gene3D" id="1.10.10.10">
    <property type="entry name" value="Winged helix-like DNA-binding domain superfamily/Winged helix DNA-binding domain"/>
    <property type="match status" value="1"/>
</dbReference>
<dbReference type="STRING" id="1907.SGLAU_04540"/>
<dbReference type="GO" id="GO:0003677">
    <property type="term" value="F:DNA binding"/>
    <property type="evidence" value="ECO:0007669"/>
    <property type="project" value="UniProtKB-KW"/>
</dbReference>
<reference evidence="7" key="1">
    <citation type="journal article" date="2015" name="J. Biotechnol.">
        <title>Complete genome sequence of the actinobacterium Streptomyces glaucescens GLA.O (DSM 40922) consisting of a linear chromosome and one linear plasmid.</title>
        <authorList>
            <person name="Ortseifen V."/>
            <person name="Winkler A."/>
            <person name="Albersmeier A."/>
            <person name="Wendler S."/>
            <person name="Puhler A."/>
            <person name="Kalinowski J."/>
            <person name="Ruckert C."/>
        </authorList>
    </citation>
    <scope>NUCLEOTIDE SEQUENCE [LARGE SCALE GENOMIC DNA]</scope>
    <source>
        <strain evidence="7">DSM 40922 / GLA O</strain>
    </source>
</reference>
<dbReference type="eggNOG" id="COG1733">
    <property type="taxonomic scope" value="Bacteria"/>
</dbReference>
<dbReference type="PANTHER" id="PTHR33204">
    <property type="entry name" value="TRANSCRIPTIONAL REGULATOR, MARR FAMILY"/>
    <property type="match status" value="1"/>
</dbReference>